<dbReference type="Proteomes" id="UP000466442">
    <property type="component" value="Unassembled WGS sequence"/>
</dbReference>
<evidence type="ECO:0000313" key="2">
    <source>
        <dbReference type="EMBL" id="KAF6199592.1"/>
    </source>
</evidence>
<dbReference type="AlphaFoldDB" id="A0A8S9WS75"/>
<proteinExistence type="predicted"/>
<dbReference type="OrthoDB" id="8195429at2759"/>
<comment type="caution">
    <text evidence="2">The sequence shown here is derived from an EMBL/GenBank/DDBJ whole genome shotgun (WGS) entry which is preliminary data.</text>
</comment>
<feature type="compositionally biased region" description="Polar residues" evidence="1">
    <location>
        <begin position="192"/>
        <end position="215"/>
    </location>
</feature>
<accession>A0A8S9WS75</accession>
<evidence type="ECO:0000256" key="1">
    <source>
        <dbReference type="SAM" id="MobiDB-lite"/>
    </source>
</evidence>
<keyword evidence="3" id="KW-1185">Reference proteome</keyword>
<feature type="region of interest" description="Disordered" evidence="1">
    <location>
        <begin position="192"/>
        <end position="245"/>
    </location>
</feature>
<evidence type="ECO:0000313" key="3">
    <source>
        <dbReference type="Proteomes" id="UP000466442"/>
    </source>
</evidence>
<organism evidence="2 3">
    <name type="scientific">Apolygus lucorum</name>
    <name type="common">Small green plant bug</name>
    <name type="synonym">Lygocoris lucorum</name>
    <dbReference type="NCBI Taxonomy" id="248454"/>
    <lineage>
        <taxon>Eukaryota</taxon>
        <taxon>Metazoa</taxon>
        <taxon>Ecdysozoa</taxon>
        <taxon>Arthropoda</taxon>
        <taxon>Hexapoda</taxon>
        <taxon>Insecta</taxon>
        <taxon>Pterygota</taxon>
        <taxon>Neoptera</taxon>
        <taxon>Paraneoptera</taxon>
        <taxon>Hemiptera</taxon>
        <taxon>Heteroptera</taxon>
        <taxon>Panheteroptera</taxon>
        <taxon>Cimicomorpha</taxon>
        <taxon>Miridae</taxon>
        <taxon>Mirini</taxon>
        <taxon>Apolygus</taxon>
    </lineage>
</organism>
<feature type="compositionally biased region" description="Low complexity" evidence="1">
    <location>
        <begin position="299"/>
        <end position="312"/>
    </location>
</feature>
<feature type="region of interest" description="Disordered" evidence="1">
    <location>
        <begin position="1"/>
        <end position="21"/>
    </location>
</feature>
<gene>
    <name evidence="2" type="ORF">GE061_007618</name>
</gene>
<name>A0A8S9WS75_APOLU</name>
<sequence length="368" mass="40533">MPRRTRLCAHTRKSQPPDTQQQVLKAPRLNVQPLDLPFHFNDSLLTIHHSSIILVNVNRRDTMKKENINVNLLVENTIQDVFPPTNKPVTYDHEDSNIARIAPGDILRITINVEINNSASRSQSSLDYIVTMQIHECNIHELRLIAEEAALAAAAAESEKPKGPPPLLRSRTLPAIVVPGINILHAQIDSKISTSGGKDGTSSMPRFSFTDTNTLDPRKHLAHHRLSSPETGGGVKDPLPHGRLSTPTLHKLARFLNQSPPADGSNRRLSWESRYAEEEGSLPRSSSIDSMVESRHCNPLSRRLPSPLLSARVPQQAPLSPSVARRMKGQRAANGPGPARSCCGREGGRCSKIHRSQSLKVAKRSQGQ</sequence>
<feature type="compositionally biased region" description="Basic residues" evidence="1">
    <location>
        <begin position="1"/>
        <end position="13"/>
    </location>
</feature>
<reference evidence="2" key="1">
    <citation type="journal article" date="2021" name="Mol. Ecol. Resour.">
        <title>Apolygus lucorum genome provides insights into omnivorousness and mesophyll feeding.</title>
        <authorList>
            <person name="Liu Y."/>
            <person name="Liu H."/>
            <person name="Wang H."/>
            <person name="Huang T."/>
            <person name="Liu B."/>
            <person name="Yang B."/>
            <person name="Yin L."/>
            <person name="Li B."/>
            <person name="Zhang Y."/>
            <person name="Zhang S."/>
            <person name="Jiang F."/>
            <person name="Zhang X."/>
            <person name="Ren Y."/>
            <person name="Wang B."/>
            <person name="Wang S."/>
            <person name="Lu Y."/>
            <person name="Wu K."/>
            <person name="Fan W."/>
            <person name="Wang G."/>
        </authorList>
    </citation>
    <scope>NUCLEOTIDE SEQUENCE</scope>
    <source>
        <strain evidence="2">12Hb</strain>
    </source>
</reference>
<feature type="region of interest" description="Disordered" evidence="1">
    <location>
        <begin position="274"/>
        <end position="348"/>
    </location>
</feature>
<protein>
    <submittedName>
        <fullName evidence="2">Uncharacterized protein</fullName>
    </submittedName>
</protein>
<dbReference type="EMBL" id="WIXP02000015">
    <property type="protein sequence ID" value="KAF6199592.1"/>
    <property type="molecule type" value="Genomic_DNA"/>
</dbReference>